<evidence type="ECO:0000256" key="1">
    <source>
        <dbReference type="ARBA" id="ARBA00004613"/>
    </source>
</evidence>
<dbReference type="InterPro" id="IPR000118">
    <property type="entry name" value="Granulin"/>
</dbReference>
<organism evidence="6 7">
    <name type="scientific">Polyodon spathula</name>
    <name type="common">North American paddlefish</name>
    <name type="synonym">Squalus spathula</name>
    <dbReference type="NCBI Taxonomy" id="7913"/>
    <lineage>
        <taxon>Eukaryota</taxon>
        <taxon>Metazoa</taxon>
        <taxon>Chordata</taxon>
        <taxon>Craniata</taxon>
        <taxon>Vertebrata</taxon>
        <taxon>Euteleostomi</taxon>
        <taxon>Actinopterygii</taxon>
        <taxon>Chondrostei</taxon>
        <taxon>Acipenseriformes</taxon>
        <taxon>Polyodontidae</taxon>
        <taxon>Polyodon</taxon>
    </lineage>
</organism>
<feature type="domain" description="Granulins" evidence="5">
    <location>
        <begin position="402"/>
        <end position="415"/>
    </location>
</feature>
<evidence type="ECO:0000313" key="6">
    <source>
        <dbReference type="EMBL" id="MBN3270511.1"/>
    </source>
</evidence>
<dbReference type="SMART" id="SM00277">
    <property type="entry name" value="GRAN"/>
    <property type="match status" value="8"/>
</dbReference>
<dbReference type="Pfam" id="PF00396">
    <property type="entry name" value="Granulin"/>
    <property type="match status" value="7"/>
</dbReference>
<evidence type="ECO:0000259" key="5">
    <source>
        <dbReference type="PROSITE" id="PS00799"/>
    </source>
</evidence>
<reference evidence="6" key="1">
    <citation type="journal article" date="2021" name="Cell">
        <title>Tracing the genetic footprints of vertebrate landing in non-teleost ray-finned fishes.</title>
        <authorList>
            <person name="Bi X."/>
            <person name="Wang K."/>
            <person name="Yang L."/>
            <person name="Pan H."/>
            <person name="Jiang H."/>
            <person name="Wei Q."/>
            <person name="Fang M."/>
            <person name="Yu H."/>
            <person name="Zhu C."/>
            <person name="Cai Y."/>
            <person name="He Y."/>
            <person name="Gan X."/>
            <person name="Zeng H."/>
            <person name="Yu D."/>
            <person name="Zhu Y."/>
            <person name="Jiang H."/>
            <person name="Qiu Q."/>
            <person name="Yang H."/>
            <person name="Zhang Y.E."/>
            <person name="Wang W."/>
            <person name="Zhu M."/>
            <person name="He S."/>
            <person name="Zhang G."/>
        </authorList>
    </citation>
    <scope>NUCLEOTIDE SEQUENCE</scope>
    <source>
        <strain evidence="6">Pddl_001</strain>
    </source>
</reference>
<comment type="similarity">
    <text evidence="2">Belongs to the granulin family.</text>
</comment>
<feature type="domain" description="Granulins" evidence="5">
    <location>
        <begin position="326"/>
        <end position="339"/>
    </location>
</feature>
<feature type="domain" description="Granulins" evidence="5">
    <location>
        <begin position="567"/>
        <end position="580"/>
    </location>
</feature>
<evidence type="ECO:0000256" key="4">
    <source>
        <dbReference type="ARBA" id="ARBA00023157"/>
    </source>
</evidence>
<dbReference type="Gene3D" id="2.10.25.160">
    <property type="entry name" value="Granulin"/>
    <property type="match status" value="8"/>
</dbReference>
<dbReference type="PANTHER" id="PTHR12274:SF3">
    <property type="entry name" value="PROGRANULIN"/>
    <property type="match status" value="1"/>
</dbReference>
<feature type="domain" description="Granulins" evidence="5">
    <location>
        <begin position="100"/>
        <end position="113"/>
    </location>
</feature>
<dbReference type="Proteomes" id="UP001166093">
    <property type="component" value="Unassembled WGS sequence"/>
</dbReference>
<name>A0ABS2X8J1_POLSP</name>
<dbReference type="SMART" id="SM00289">
    <property type="entry name" value="WR1"/>
    <property type="match status" value="4"/>
</dbReference>
<protein>
    <submittedName>
        <fullName evidence="6">GRN protein</fullName>
    </submittedName>
</protein>
<sequence length="609" mass="66723">MFLLTIPQAVCCNDEYCCPEGTTCDTAHSTCLSAEGETVMRKKFPAIRKNSNNGKMLVLVKGTVERVKCDDTKSCPDGNTCCKNKHGGWGCCSFPKAVCCDDHEHCCPEGTTCDLAAGTCDQGGFSVPWLEKVPALMSEPNEEKCDDQKSCPDGNTCCKLSTGEWACCPLPHAVCCNDEYCCPEGTTCDTAHSTCLSAEGETVMRKKFPAIRKNSNNGKMLVLVKGTVERVKCDDTKSCPDGNTCCKNKHGGWGCCSFPKCAGVNIVCESLYSCIKGTRKLISPSPTGSHTYVQYSTSYFYIYEMCLQCLSNYDETWLVHSLAVCCDDHEHCCPEGTTCDLAAGTCDQGGFSVPWLEKVPALMSEPNEEKCDDQTSCPDGTTCCKLSTGDWACCPLMHAVCCNDHEHCCPKGYKCDVEQQTCVKQGLSIPWVAKKPPMKRLLSAAGAHADKNMCDKHTCPKEMTCFKMRTEKWGCCPLPNAVFCNDQEHCCPQGYQCNIQTSTCERQSPVLPWVFQKAPLYSISAASPDSRGNEKCDDQHNCSGQQTCCKTTAGTWGCCPYSQGVCCDDRQHCCPNRYTCDKSGAKCVRSNGLSWDVLFSEKRRAFNTL</sequence>
<dbReference type="InterPro" id="IPR037277">
    <property type="entry name" value="Granulin_sf"/>
</dbReference>
<gene>
    <name evidence="6" type="primary">Grn_1</name>
    <name evidence="6" type="ORF">GTO93_0003714</name>
</gene>
<evidence type="ECO:0000256" key="3">
    <source>
        <dbReference type="ARBA" id="ARBA00022525"/>
    </source>
</evidence>
<dbReference type="PROSITE" id="PS00799">
    <property type="entry name" value="GRANULINS"/>
    <property type="match status" value="5"/>
</dbReference>
<feature type="non-terminal residue" evidence="6">
    <location>
        <position position="609"/>
    </location>
</feature>
<keyword evidence="3" id="KW-0964">Secreted</keyword>
<proteinExistence type="inferred from homology"/>
<feature type="domain" description="Granulins" evidence="5">
    <location>
        <begin position="484"/>
        <end position="497"/>
    </location>
</feature>
<keyword evidence="7" id="KW-1185">Reference proteome</keyword>
<dbReference type="PANTHER" id="PTHR12274">
    <property type="entry name" value="GRANULIN"/>
    <property type="match status" value="1"/>
</dbReference>
<evidence type="ECO:0000256" key="2">
    <source>
        <dbReference type="ARBA" id="ARBA00010093"/>
    </source>
</evidence>
<accession>A0ABS2X8J1</accession>
<dbReference type="EMBL" id="JAAWVQ010001898">
    <property type="protein sequence ID" value="MBN3270511.1"/>
    <property type="molecule type" value="Genomic_DNA"/>
</dbReference>
<evidence type="ECO:0000313" key="7">
    <source>
        <dbReference type="Proteomes" id="UP001166093"/>
    </source>
</evidence>
<dbReference type="InterPro" id="IPR039036">
    <property type="entry name" value="Granulin_fam"/>
</dbReference>
<comment type="subcellular location">
    <subcellularLocation>
        <location evidence="1">Secreted</location>
    </subcellularLocation>
</comment>
<dbReference type="InterPro" id="IPR006150">
    <property type="entry name" value="Cys_repeat_1"/>
</dbReference>
<dbReference type="SUPFAM" id="SSF57277">
    <property type="entry name" value="Granulin repeat"/>
    <property type="match status" value="5"/>
</dbReference>
<feature type="non-terminal residue" evidence="6">
    <location>
        <position position="1"/>
    </location>
</feature>
<keyword evidence="4" id="KW-1015">Disulfide bond</keyword>
<comment type="caution">
    <text evidence="6">The sequence shown here is derived from an EMBL/GenBank/DDBJ whole genome shotgun (WGS) entry which is preliminary data.</text>
</comment>